<evidence type="ECO:0000256" key="2">
    <source>
        <dbReference type="SAM" id="SignalP"/>
    </source>
</evidence>
<name>A0A2W7N790_9RHOB</name>
<reference evidence="4 5" key="1">
    <citation type="submission" date="2018-06" db="EMBL/GenBank/DDBJ databases">
        <title>Genomic Encyclopedia of Archaeal and Bacterial Type Strains, Phase II (KMG-II): from individual species to whole genera.</title>
        <authorList>
            <person name="Goeker M."/>
        </authorList>
    </citation>
    <scope>NUCLEOTIDE SEQUENCE [LARGE SCALE GENOMIC DNA]</scope>
    <source>
        <strain evidence="4 5">DSM 22009</strain>
    </source>
</reference>
<feature type="chain" id="PRO_5016077303" evidence="2">
    <location>
        <begin position="20"/>
        <end position="196"/>
    </location>
</feature>
<comment type="caution">
    <text evidence="4">The sequence shown here is derived from an EMBL/GenBank/DDBJ whole genome shotgun (WGS) entry which is preliminary data.</text>
</comment>
<evidence type="ECO:0000313" key="5">
    <source>
        <dbReference type="Proteomes" id="UP000248916"/>
    </source>
</evidence>
<protein>
    <submittedName>
        <fullName evidence="4">Transglycosylase-like protein with SLT domain</fullName>
    </submittedName>
</protein>
<sequence>MPRFVLILAIAALSGCVGAARAPDPEPASPPVARWDFRPEGAVWTAETMEALATHGAALPQMVPADYAEWCPNYPNQSPENRAAFWNGLFSALAEHESTWRPEAVGGGGLWYGLVQIDPRTARGYGCAARSGAALKDGAANLRCAVRIATAQVTKRGTINRGMLDWGPFHSSSKRSDMASWTRAQPYCRIDESTGG</sequence>
<dbReference type="Proteomes" id="UP000248916">
    <property type="component" value="Unassembled WGS sequence"/>
</dbReference>
<dbReference type="AlphaFoldDB" id="A0A2W7N790"/>
<dbReference type="Gene3D" id="1.10.530.10">
    <property type="match status" value="1"/>
</dbReference>
<gene>
    <name evidence="4" type="ORF">LX81_02086</name>
</gene>
<proteinExistence type="inferred from homology"/>
<dbReference type="PROSITE" id="PS51257">
    <property type="entry name" value="PROKAR_LIPOPROTEIN"/>
    <property type="match status" value="1"/>
</dbReference>
<dbReference type="InterPro" id="IPR008258">
    <property type="entry name" value="Transglycosylase_SLT_dom_1"/>
</dbReference>
<dbReference type="Pfam" id="PF01464">
    <property type="entry name" value="SLT"/>
    <property type="match status" value="1"/>
</dbReference>
<evidence type="ECO:0000259" key="3">
    <source>
        <dbReference type="Pfam" id="PF01464"/>
    </source>
</evidence>
<dbReference type="EMBL" id="QKZL01000007">
    <property type="protein sequence ID" value="PZX16235.1"/>
    <property type="molecule type" value="Genomic_DNA"/>
</dbReference>
<evidence type="ECO:0000313" key="4">
    <source>
        <dbReference type="EMBL" id="PZX16235.1"/>
    </source>
</evidence>
<accession>A0A2W7N790</accession>
<dbReference type="SUPFAM" id="SSF53955">
    <property type="entry name" value="Lysozyme-like"/>
    <property type="match status" value="1"/>
</dbReference>
<evidence type="ECO:0000256" key="1">
    <source>
        <dbReference type="ARBA" id="ARBA00009387"/>
    </source>
</evidence>
<comment type="similarity">
    <text evidence="1">Belongs to the virb1 family.</text>
</comment>
<dbReference type="CDD" id="cd00442">
    <property type="entry name" value="Lyz-like"/>
    <property type="match status" value="1"/>
</dbReference>
<dbReference type="InterPro" id="IPR023346">
    <property type="entry name" value="Lysozyme-like_dom_sf"/>
</dbReference>
<keyword evidence="5" id="KW-1185">Reference proteome</keyword>
<dbReference type="RefSeq" id="WP_111537243.1">
    <property type="nucleotide sequence ID" value="NZ_QKZL01000007.1"/>
</dbReference>
<feature type="domain" description="Transglycosylase SLT" evidence="3">
    <location>
        <begin position="79"/>
        <end position="147"/>
    </location>
</feature>
<feature type="signal peptide" evidence="2">
    <location>
        <begin position="1"/>
        <end position="19"/>
    </location>
</feature>
<dbReference type="OrthoDB" id="5763339at2"/>
<keyword evidence="2" id="KW-0732">Signal</keyword>
<organism evidence="4 5">
    <name type="scientific">Palleronia aestuarii</name>
    <dbReference type="NCBI Taxonomy" id="568105"/>
    <lineage>
        <taxon>Bacteria</taxon>
        <taxon>Pseudomonadati</taxon>
        <taxon>Pseudomonadota</taxon>
        <taxon>Alphaproteobacteria</taxon>
        <taxon>Rhodobacterales</taxon>
        <taxon>Roseobacteraceae</taxon>
        <taxon>Palleronia</taxon>
    </lineage>
</organism>